<evidence type="ECO:0000259" key="5">
    <source>
        <dbReference type="PROSITE" id="PS51898"/>
    </source>
</evidence>
<evidence type="ECO:0000256" key="3">
    <source>
        <dbReference type="ARBA" id="ARBA00023172"/>
    </source>
</evidence>
<dbReference type="Gene3D" id="1.10.150.130">
    <property type="match status" value="1"/>
</dbReference>
<dbReference type="AlphaFoldDB" id="A5D0C7"/>
<dbReference type="InterPro" id="IPR044068">
    <property type="entry name" value="CB"/>
</dbReference>
<dbReference type="KEGG" id="pth:PTH_2135"/>
<dbReference type="InterPro" id="IPR011010">
    <property type="entry name" value="DNA_brk_join_enz"/>
</dbReference>
<sequence length="314" mass="36183">MAKKKVATVRKEVPDTWQEALQGFLFWKQAQGLAERTLTDYRKHVSQFFNRHPKAYNSKNLKSAVLEYMAQPVKPATFNLRLVNLKAFFDWCIQEGIFTDNPLAGFKRRKAEGRVVNIEEEKLARLLTLPNKETFAGLRDYALLLLTLDTGIRPKEAFSLLVDDINLRSLEVCIRSEIAKTRTTRTLPISPVTAQVIRELLQSRHPAWKNSTPVFCSSEGGKMTDLKWGDRLEVYSKQLGVWIRPYDLRHAFALQFLRNGGQPFALQRILGHTDLTMTKRYIALTQQDLREQHTVASPLNTLAPQKHRVRKIKK</sequence>
<evidence type="ECO:0000259" key="6">
    <source>
        <dbReference type="PROSITE" id="PS51900"/>
    </source>
</evidence>
<proteinExistence type="inferred from homology"/>
<dbReference type="InterPro" id="IPR002104">
    <property type="entry name" value="Integrase_catalytic"/>
</dbReference>
<dbReference type="STRING" id="370438.PTH_2135"/>
<evidence type="ECO:0000256" key="4">
    <source>
        <dbReference type="PROSITE-ProRule" id="PRU01248"/>
    </source>
</evidence>
<feature type="domain" description="Core-binding (CB)" evidence="6">
    <location>
        <begin position="15"/>
        <end position="93"/>
    </location>
</feature>
<feature type="domain" description="Tyr recombinase" evidence="5">
    <location>
        <begin position="113"/>
        <end position="294"/>
    </location>
</feature>
<dbReference type="SUPFAM" id="SSF56349">
    <property type="entry name" value="DNA breaking-rejoining enzymes"/>
    <property type="match status" value="1"/>
</dbReference>
<protein>
    <submittedName>
        <fullName evidence="7">Integrase</fullName>
    </submittedName>
</protein>
<dbReference type="HOGENOM" id="CLU_027562_9_2_9"/>
<dbReference type="Gene3D" id="1.10.443.10">
    <property type="entry name" value="Intergrase catalytic core"/>
    <property type="match status" value="1"/>
</dbReference>
<dbReference type="GO" id="GO:0006310">
    <property type="term" value="P:DNA recombination"/>
    <property type="evidence" value="ECO:0007669"/>
    <property type="project" value="UniProtKB-KW"/>
</dbReference>
<dbReference type="Proteomes" id="UP000006556">
    <property type="component" value="Chromosome"/>
</dbReference>
<dbReference type="InterPro" id="IPR010998">
    <property type="entry name" value="Integrase_recombinase_N"/>
</dbReference>
<comment type="similarity">
    <text evidence="1">Belongs to the 'phage' integrase family.</text>
</comment>
<evidence type="ECO:0000313" key="8">
    <source>
        <dbReference type="Proteomes" id="UP000006556"/>
    </source>
</evidence>
<dbReference type="PANTHER" id="PTHR30349">
    <property type="entry name" value="PHAGE INTEGRASE-RELATED"/>
    <property type="match status" value="1"/>
</dbReference>
<dbReference type="CDD" id="cd00397">
    <property type="entry name" value="DNA_BRE_C"/>
    <property type="match status" value="1"/>
</dbReference>
<keyword evidence="8" id="KW-1185">Reference proteome</keyword>
<gene>
    <name evidence="7" type="primary">XerC</name>
    <name evidence="7" type="ordered locus">PTH_2135</name>
</gene>
<organism evidence="7 8">
    <name type="scientific">Pelotomaculum thermopropionicum (strain DSM 13744 / JCM 10971 / SI)</name>
    <dbReference type="NCBI Taxonomy" id="370438"/>
    <lineage>
        <taxon>Bacteria</taxon>
        <taxon>Bacillati</taxon>
        <taxon>Bacillota</taxon>
        <taxon>Clostridia</taxon>
        <taxon>Eubacteriales</taxon>
        <taxon>Desulfotomaculaceae</taxon>
        <taxon>Pelotomaculum</taxon>
    </lineage>
</organism>
<evidence type="ECO:0000313" key="7">
    <source>
        <dbReference type="EMBL" id="BAF60316.1"/>
    </source>
</evidence>
<evidence type="ECO:0000256" key="2">
    <source>
        <dbReference type="ARBA" id="ARBA00023125"/>
    </source>
</evidence>
<dbReference type="GO" id="GO:0015074">
    <property type="term" value="P:DNA integration"/>
    <property type="evidence" value="ECO:0007669"/>
    <property type="project" value="InterPro"/>
</dbReference>
<evidence type="ECO:0000256" key="1">
    <source>
        <dbReference type="ARBA" id="ARBA00008857"/>
    </source>
</evidence>
<dbReference type="PROSITE" id="PS51900">
    <property type="entry name" value="CB"/>
    <property type="match status" value="1"/>
</dbReference>
<accession>A5D0C7</accession>
<dbReference type="Pfam" id="PF00589">
    <property type="entry name" value="Phage_integrase"/>
    <property type="match status" value="1"/>
</dbReference>
<dbReference type="eggNOG" id="COG4974">
    <property type="taxonomic scope" value="Bacteria"/>
</dbReference>
<keyword evidence="3" id="KW-0233">DNA recombination</keyword>
<dbReference type="GO" id="GO:0003677">
    <property type="term" value="F:DNA binding"/>
    <property type="evidence" value="ECO:0007669"/>
    <property type="project" value="UniProtKB-UniRule"/>
</dbReference>
<dbReference type="PANTHER" id="PTHR30349:SF64">
    <property type="entry name" value="PROPHAGE INTEGRASE INTD-RELATED"/>
    <property type="match status" value="1"/>
</dbReference>
<dbReference type="EMBL" id="AP009389">
    <property type="protein sequence ID" value="BAF60316.1"/>
    <property type="molecule type" value="Genomic_DNA"/>
</dbReference>
<dbReference type="PROSITE" id="PS51898">
    <property type="entry name" value="TYR_RECOMBINASE"/>
    <property type="match status" value="1"/>
</dbReference>
<dbReference type="InterPro" id="IPR013762">
    <property type="entry name" value="Integrase-like_cat_sf"/>
</dbReference>
<name>A5D0C7_PELTS</name>
<dbReference type="InterPro" id="IPR050090">
    <property type="entry name" value="Tyrosine_recombinase_XerCD"/>
</dbReference>
<keyword evidence="2 4" id="KW-0238">DNA-binding</keyword>
<reference evidence="8" key="1">
    <citation type="journal article" date="2008" name="Genome Res.">
        <title>The genome of Pelotomaculum thermopropionicum reveals niche-associated evolution in anaerobic microbiota.</title>
        <authorList>
            <person name="Kosaka T."/>
            <person name="Kato S."/>
            <person name="Shimoyama T."/>
            <person name="Ishii S."/>
            <person name="Abe T."/>
            <person name="Watanabe K."/>
        </authorList>
    </citation>
    <scope>NUCLEOTIDE SEQUENCE [LARGE SCALE GENOMIC DNA]</scope>
    <source>
        <strain evidence="8">DSM 13744 / JCM 10971 / SI</strain>
    </source>
</reference>